<organism evidence="1 2">
    <name type="scientific">Bactrocera dorsalis</name>
    <name type="common">Oriental fruit fly</name>
    <name type="synonym">Dacus dorsalis</name>
    <dbReference type="NCBI Taxonomy" id="27457"/>
    <lineage>
        <taxon>Eukaryota</taxon>
        <taxon>Metazoa</taxon>
        <taxon>Ecdysozoa</taxon>
        <taxon>Arthropoda</taxon>
        <taxon>Hexapoda</taxon>
        <taxon>Insecta</taxon>
        <taxon>Pterygota</taxon>
        <taxon>Neoptera</taxon>
        <taxon>Endopterygota</taxon>
        <taxon>Diptera</taxon>
        <taxon>Brachycera</taxon>
        <taxon>Muscomorpha</taxon>
        <taxon>Tephritoidea</taxon>
        <taxon>Tephritidae</taxon>
        <taxon>Bactrocera</taxon>
        <taxon>Bactrocera</taxon>
    </lineage>
</organism>
<sequence length="429" mass="49113">MPLPVALDRRIVTMFEVNLKLFLLILTAFSLAKACRLFVQDPCPLLSKNIGSKNLTFRAKPSGLELSENESIEVYCASGIIFSGYSEARHLRHKKALLSCGKDGYTYVKGQNKYGRQFTIQCSSSISFNLYESERTLANCDEFKSYAIGENIPLVGTVIKSAICYDLVSFALKYANYIAYQRNDIWISSAPNLSNELGVDLAQAIGNLENYFDFMSQSKFNISRDAMRRDSNPFFKAFEYDYDSILQDDNFRNEFDDFAYIFNTMWWRQLRENNWRFFLNALKKRTFSEKYRVFVGPYGNATMPSKENPDGKPEQVTVQSNDLAVSAPKYIWAYVKPLIPNSAEEFVVIGTNSPYIEAPDHTEFCEKDICDDIAWLKESRFGHLRRIPTLGYTFCCRVEEVAKIIEHFPLSTKVLETTTATVPLHTLSP</sequence>
<evidence type="ECO:0000313" key="1">
    <source>
        <dbReference type="Proteomes" id="UP001652620"/>
    </source>
</evidence>
<dbReference type="GeneID" id="105228069"/>
<keyword evidence="1" id="KW-1185">Reference proteome</keyword>
<dbReference type="Proteomes" id="UP001652620">
    <property type="component" value="Unplaced"/>
</dbReference>
<dbReference type="AlphaFoldDB" id="A0A6I9VA92"/>
<evidence type="ECO:0000313" key="2">
    <source>
        <dbReference type="RefSeq" id="XP_011205983.2"/>
    </source>
</evidence>
<protein>
    <submittedName>
        <fullName evidence="2">Uncharacterized protein LOC105228069 isoform X1</fullName>
    </submittedName>
</protein>
<reference evidence="2" key="1">
    <citation type="submission" date="2025-08" db="UniProtKB">
        <authorList>
            <consortium name="RefSeq"/>
        </authorList>
    </citation>
    <scope>IDENTIFICATION</scope>
    <source>
        <tissue evidence="2">Adult</tissue>
    </source>
</reference>
<dbReference type="RefSeq" id="XP_011205983.2">
    <property type="nucleotide sequence ID" value="XM_011207681.3"/>
</dbReference>
<name>A0A6I9VA92_BACDO</name>
<accession>A0A6I9VA92</accession>
<gene>
    <name evidence="2" type="primary">LOC105228069</name>
</gene>
<dbReference type="OrthoDB" id="8017601at2759"/>
<proteinExistence type="predicted"/>
<dbReference type="InParanoid" id="A0A6I9VA92"/>